<dbReference type="PANTHER" id="PTHR47062">
    <property type="match status" value="1"/>
</dbReference>
<name>A0A220VH10_9GAMM</name>
<dbReference type="Proteomes" id="UP000242175">
    <property type="component" value="Chromosome small"/>
</dbReference>
<dbReference type="KEGG" id="pmai:CF386_11415"/>
<dbReference type="PROSITE" id="PS01031">
    <property type="entry name" value="SHSP"/>
    <property type="match status" value="1"/>
</dbReference>
<dbReference type="InterPro" id="IPR002068">
    <property type="entry name" value="A-crystallin/Hsp20_dom"/>
</dbReference>
<evidence type="ECO:0000256" key="1">
    <source>
        <dbReference type="ARBA" id="ARBA00023016"/>
    </source>
</evidence>
<dbReference type="AlphaFoldDB" id="A0A220VH10"/>
<dbReference type="RefSeq" id="WP_089074563.1">
    <property type="nucleotide sequence ID" value="NZ_CBCSAM010000014.1"/>
</dbReference>
<dbReference type="InterPro" id="IPR008978">
    <property type="entry name" value="HSP20-like_chaperone"/>
</dbReference>
<dbReference type="InterPro" id="IPR037913">
    <property type="entry name" value="ACD_IbpA/B"/>
</dbReference>
<dbReference type="SUPFAM" id="SSF49764">
    <property type="entry name" value="HSP20-like chaperones"/>
    <property type="match status" value="1"/>
</dbReference>
<feature type="domain" description="SHSP" evidence="4">
    <location>
        <begin position="27"/>
        <end position="138"/>
    </location>
</feature>
<keyword evidence="1" id="KW-0346">Stress response</keyword>
<dbReference type="EMBL" id="CP022356">
    <property type="protein sequence ID" value="ASK79655.1"/>
    <property type="molecule type" value="Genomic_DNA"/>
</dbReference>
<gene>
    <name evidence="5" type="ORF">CF386_11415</name>
</gene>
<dbReference type="PANTHER" id="PTHR47062:SF1">
    <property type="entry name" value="SMALL HEAT SHOCK PROTEIN IBPA"/>
    <property type="match status" value="1"/>
</dbReference>
<reference evidence="5 6" key="1">
    <citation type="journal article" date="2016" name="Int. J. Syst. Evol. Microbiol.">
        <title>Paraphotobacterium marinum gen. nov., sp. nov., a member of the family Vibrionaceae, isolated from surface seawater.</title>
        <authorList>
            <person name="Huang Z."/>
            <person name="Dong C."/>
            <person name="Shao Z."/>
        </authorList>
    </citation>
    <scope>NUCLEOTIDE SEQUENCE [LARGE SCALE GENOMIC DNA]</scope>
    <source>
        <strain evidence="5 6">NSCS20N07D</strain>
    </source>
</reference>
<accession>A0A220VH10</accession>
<sequence length="138" mass="16002">MRELDITHLYKTIIGCDKTFRQLSTQNFSKSSYPPYNIIQYDENNYEIVIAVAGFSDNDIEMVQHDSMLLVSGRTSRDKKELTYLYQGLATRNFEKKFQLAEYVKVDSANLKNGLLHISLFREIPESAKPRKIKISSK</sequence>
<dbReference type="Gene3D" id="2.60.40.790">
    <property type="match status" value="1"/>
</dbReference>
<organism evidence="5 6">
    <name type="scientific">Paraphotobacterium marinum</name>
    <dbReference type="NCBI Taxonomy" id="1755811"/>
    <lineage>
        <taxon>Bacteria</taxon>
        <taxon>Pseudomonadati</taxon>
        <taxon>Pseudomonadota</taxon>
        <taxon>Gammaproteobacteria</taxon>
        <taxon>Vibrionales</taxon>
        <taxon>Vibrionaceae</taxon>
        <taxon>Paraphotobacterium</taxon>
    </lineage>
</organism>
<proteinExistence type="inferred from homology"/>
<evidence type="ECO:0000256" key="3">
    <source>
        <dbReference type="RuleBase" id="RU003616"/>
    </source>
</evidence>
<evidence type="ECO:0000259" key="4">
    <source>
        <dbReference type="PROSITE" id="PS01031"/>
    </source>
</evidence>
<evidence type="ECO:0000256" key="2">
    <source>
        <dbReference type="PROSITE-ProRule" id="PRU00285"/>
    </source>
</evidence>
<dbReference type="OrthoDB" id="6871152at2"/>
<keyword evidence="6" id="KW-1185">Reference proteome</keyword>
<evidence type="ECO:0000313" key="5">
    <source>
        <dbReference type="EMBL" id="ASK79655.1"/>
    </source>
</evidence>
<comment type="similarity">
    <text evidence="2 3">Belongs to the small heat shock protein (HSP20) family.</text>
</comment>
<protein>
    <submittedName>
        <fullName evidence="5">Heat-shock protein IbpA</fullName>
    </submittedName>
</protein>
<dbReference type="CDD" id="cd06470">
    <property type="entry name" value="ACD_IbpA-B_like"/>
    <property type="match status" value="1"/>
</dbReference>
<evidence type="ECO:0000313" key="6">
    <source>
        <dbReference type="Proteomes" id="UP000242175"/>
    </source>
</evidence>
<dbReference type="Pfam" id="PF00011">
    <property type="entry name" value="HSP20"/>
    <property type="match status" value="1"/>
</dbReference>